<dbReference type="Proteomes" id="UP000299102">
    <property type="component" value="Unassembled WGS sequence"/>
</dbReference>
<reference evidence="1 2" key="1">
    <citation type="journal article" date="2019" name="Commun. Biol.">
        <title>The bagworm genome reveals a unique fibroin gene that provides high tensile strength.</title>
        <authorList>
            <person name="Kono N."/>
            <person name="Nakamura H."/>
            <person name="Ohtoshi R."/>
            <person name="Tomita M."/>
            <person name="Numata K."/>
            <person name="Arakawa K."/>
        </authorList>
    </citation>
    <scope>NUCLEOTIDE SEQUENCE [LARGE SCALE GENOMIC DNA]</scope>
</reference>
<accession>A0A4C1VNA7</accession>
<keyword evidence="2" id="KW-1185">Reference proteome</keyword>
<protein>
    <submittedName>
        <fullName evidence="1">Uncharacterized protein</fullName>
    </submittedName>
</protein>
<proteinExistence type="predicted"/>
<evidence type="ECO:0000313" key="1">
    <source>
        <dbReference type="EMBL" id="GBP39245.1"/>
    </source>
</evidence>
<name>A0A4C1VNA7_EUMVA</name>
<comment type="caution">
    <text evidence="1">The sequence shown here is derived from an EMBL/GenBank/DDBJ whole genome shotgun (WGS) entry which is preliminary data.</text>
</comment>
<evidence type="ECO:0000313" key="2">
    <source>
        <dbReference type="Proteomes" id="UP000299102"/>
    </source>
</evidence>
<sequence>MPQLFHLPMQKNLPAWVLVPTAPRINPALSVTRYSTHDQPPPGHHAVCCRQITPELKSVNGFYEIEKSCVWPHKRYDPASKSGSKLALRNNTVVIHGAMCSATRFYTAP</sequence>
<dbReference type="AlphaFoldDB" id="A0A4C1VNA7"/>
<organism evidence="1 2">
    <name type="scientific">Eumeta variegata</name>
    <name type="common">Bagworm moth</name>
    <name type="synonym">Eumeta japonica</name>
    <dbReference type="NCBI Taxonomy" id="151549"/>
    <lineage>
        <taxon>Eukaryota</taxon>
        <taxon>Metazoa</taxon>
        <taxon>Ecdysozoa</taxon>
        <taxon>Arthropoda</taxon>
        <taxon>Hexapoda</taxon>
        <taxon>Insecta</taxon>
        <taxon>Pterygota</taxon>
        <taxon>Neoptera</taxon>
        <taxon>Endopterygota</taxon>
        <taxon>Lepidoptera</taxon>
        <taxon>Glossata</taxon>
        <taxon>Ditrysia</taxon>
        <taxon>Tineoidea</taxon>
        <taxon>Psychidae</taxon>
        <taxon>Oiketicinae</taxon>
        <taxon>Eumeta</taxon>
    </lineage>
</organism>
<gene>
    <name evidence="1" type="ORF">EVAR_22650_1</name>
</gene>
<dbReference type="EMBL" id="BGZK01000362">
    <property type="protein sequence ID" value="GBP39245.1"/>
    <property type="molecule type" value="Genomic_DNA"/>
</dbReference>